<dbReference type="PANTHER" id="PTHR24221:SF629">
    <property type="entry name" value="MULTIDRUG EFFLUX ATP-BINDING_PERMEASE PROTEIN RV0194"/>
    <property type="match status" value="1"/>
</dbReference>
<keyword evidence="9 12" id="KW-0472">Membrane</keyword>
<dbReference type="GO" id="GO:0016887">
    <property type="term" value="F:ATP hydrolysis activity"/>
    <property type="evidence" value="ECO:0007669"/>
    <property type="project" value="InterPro"/>
</dbReference>
<gene>
    <name evidence="14" type="primary">mra11</name>
</gene>
<dbReference type="GO" id="GO:0034040">
    <property type="term" value="F:ATPase-coupled lipid transmembrane transporter activity"/>
    <property type="evidence" value="ECO:0007669"/>
    <property type="project" value="TreeGrafter"/>
</dbReference>
<keyword evidence="7" id="KW-0067">ATP-binding</keyword>
<feature type="transmembrane region" description="Helical" evidence="12">
    <location>
        <begin position="24"/>
        <end position="47"/>
    </location>
</feature>
<dbReference type="PROSITE" id="PS00211">
    <property type="entry name" value="ABC_TRANSPORTER_1"/>
    <property type="match status" value="2"/>
</dbReference>
<feature type="transmembrane region" description="Helical" evidence="12">
    <location>
        <begin position="906"/>
        <end position="927"/>
    </location>
</feature>
<keyword evidence="2" id="KW-0813">Transport</keyword>
<dbReference type="Pfam" id="PF00005">
    <property type="entry name" value="ABC_tran"/>
    <property type="match status" value="2"/>
</dbReference>
<proteinExistence type="inferred from homology"/>
<dbReference type="GO" id="GO:0140359">
    <property type="term" value="F:ABC-type transporter activity"/>
    <property type="evidence" value="ECO:0007669"/>
    <property type="project" value="InterPro"/>
</dbReference>
<dbReference type="InterPro" id="IPR003593">
    <property type="entry name" value="AAA+_ATPase"/>
</dbReference>
<evidence type="ECO:0000256" key="3">
    <source>
        <dbReference type="ARBA" id="ARBA00022475"/>
    </source>
</evidence>
<dbReference type="InterPro" id="IPR027417">
    <property type="entry name" value="P-loop_NTPase"/>
</dbReference>
<dbReference type="SMART" id="SM00382">
    <property type="entry name" value="AAA"/>
    <property type="match status" value="2"/>
</dbReference>
<sequence length="1226" mass="129189">MITELRASPPWLTRLIASWAADRWPAVCTVALALTGVGIDLATPLVIRSVVDGLSAGRAVATGALVLLAVAALLRFLVQFGQRTTASRLATRVEYDLRVALLSAVCRYSGEKQDSLRRGEVVSRSIIDLQVVQSLLALAPQAAAAVLHVAIQIAIMFYLSPVLALATLVTIPLASVLVVRSRRRIYAATWLSQQAAADLTSFTGEAIAGLPVTKVFQREDLIEKRFRDLASGLFGRRQLVARLNSAFGPCLTVLPQFALVLVIGIGGMLTLRGDISVGTFIVFATYLLTLTGLTRLLAGVVSAVALARSSVDRIHTIIDGADRAPDVAGGESRPSSGGGLGVVLSDVELTLGPDARAVLRGVSLEVRAGECLGVVGRPGAGKSVLGLVLQGQYRHGTGAVELVGGPGTTAWSDPDVVLVTEEPFLFSGTIRDNILLGRAFGGDSFASAVADAAVDAMLDRLPDGDRTQVGEGGARLSGGERQRIALARALYNSPRLLVLDDATSALDTLTEARVFEAMRRRLRRGCTIVVTGRRRAVLSLADRIAVVEGGRVVEHGDASDLLRHSVRLKALMGEETETPTLGADDVPGGEPDTRAAPSPVNDGRGRERAGPGDPAEVLGKYVTALPPVVDEPADSDIESGRADGPVGFREALRPVRFLAVAAIVCIGIEVVAAVALPAVARGVLGRSADGDTTGVVSLFGLGLAITAVSWIAGWGTIRTTARVCDRVLFAVRLRCFRHIQRLPLSYADRMRSGSLLTRMTTDVDSLSTFLQTGLLSLIVNLSLVFGVILMVALIAPGYWPVLVAAGVVVLAGGGAFQRIVSRSYPRARELLTAVNSDLHEKAHGVRTAQIFRCTGWVIAKFADRSAAYRDERQTGQSAVAWFFPLVALAIDLSLLCVLLPSAVDGLPWEVGGGTIAALILYLSMLYYPIQQIATVYDGAQQARVGLGRVNGLLSEPTEEAIAGAPAGTSGAGGDVRFDQVGFRYREDAPYSLLDVVLDIPPGASLAVVGPTGAGKSTIIKLLARFYRPQRGTIRAGGVDVAEIPLRDYRRRTAIVPQEAHLFSGSVGENIAFGRPDASAAEIMEVARSFGVSELIDSLPGGLDYDVGPRGTALSAGQRQVVAVLRAIVSHPDLLLLDEATGALDLESERSIVSALRGDKSGRKTVLVAHRLATASQADVIAVVERSRLLETGGHEALLRSGGLYADLWVASDRDGAMINPGRGGTA</sequence>
<evidence type="ECO:0000256" key="10">
    <source>
        <dbReference type="ARBA" id="ARBA00023455"/>
    </source>
</evidence>
<evidence type="ECO:0000256" key="4">
    <source>
        <dbReference type="ARBA" id="ARBA00022519"/>
    </source>
</evidence>
<evidence type="ECO:0000256" key="7">
    <source>
        <dbReference type="ARBA" id="ARBA00022840"/>
    </source>
</evidence>
<organism evidence="14">
    <name type="scientific">Streptosporangium amethystogenes</name>
    <dbReference type="NCBI Taxonomy" id="2002"/>
    <lineage>
        <taxon>Bacteria</taxon>
        <taxon>Bacillati</taxon>
        <taxon>Actinomycetota</taxon>
        <taxon>Actinomycetes</taxon>
        <taxon>Streptosporangiales</taxon>
        <taxon>Streptosporangiaceae</taxon>
        <taxon>Streptosporangium</taxon>
    </lineage>
</organism>
<evidence type="ECO:0000256" key="12">
    <source>
        <dbReference type="SAM" id="Phobius"/>
    </source>
</evidence>
<protein>
    <submittedName>
        <fullName evidence="14">Putative ABC multidrug resistance transporter</fullName>
    </submittedName>
</protein>
<feature type="transmembrane region" description="Helical" evidence="12">
    <location>
        <begin position="59"/>
        <end position="78"/>
    </location>
</feature>
<feature type="transmembrane region" description="Helical" evidence="12">
    <location>
        <begin position="774"/>
        <end position="795"/>
    </location>
</feature>
<accession>M4ZQG9</accession>
<keyword evidence="4" id="KW-0997">Cell inner membrane</keyword>
<keyword evidence="6" id="KW-0547">Nucleotide-binding</keyword>
<evidence type="ECO:0000256" key="9">
    <source>
        <dbReference type="ARBA" id="ARBA00023136"/>
    </source>
</evidence>
<dbReference type="Gene3D" id="1.20.1560.10">
    <property type="entry name" value="ABC transporter type 1, transmembrane domain"/>
    <property type="match status" value="2"/>
</dbReference>
<feature type="transmembrane region" description="Helical" evidence="12">
    <location>
        <begin position="157"/>
        <end position="179"/>
    </location>
</feature>
<dbReference type="InterPro" id="IPR036640">
    <property type="entry name" value="ABC1_TM_sf"/>
</dbReference>
<dbReference type="GO" id="GO:0005524">
    <property type="term" value="F:ATP binding"/>
    <property type="evidence" value="ECO:0007669"/>
    <property type="project" value="UniProtKB-KW"/>
</dbReference>
<keyword evidence="3" id="KW-1003">Cell membrane</keyword>
<feature type="transmembrane region" description="Helical" evidence="12">
    <location>
        <begin position="692"/>
        <end position="712"/>
    </location>
</feature>
<comment type="similarity">
    <text evidence="10">Belongs to the ABC transporter superfamily. Siderophore-Fe(3+) uptake transporter (SIUT) (TC 3.A.1.21) family.</text>
</comment>
<reference evidence="14" key="1">
    <citation type="journal article" date="2013" name="Med. Chem. Commun.">
        <title>The muraminomicin biosynthetic gene cluster and enzymatic formation of the 2-deoxyaminoribosyl appendage.</title>
        <authorList>
            <person name="Chi X."/>
            <person name="Baba S."/>
            <person name="Tibrewal N."/>
            <person name="Funabashi M."/>
            <person name="Nonaka K."/>
            <person name="Van Lanen S.G."/>
        </authorList>
    </citation>
    <scope>NUCLEOTIDE SEQUENCE</scope>
    <source>
        <strain evidence="14">SANK 60709</strain>
    </source>
</reference>
<dbReference type="Pfam" id="PF00664">
    <property type="entry name" value="ABC_membrane"/>
    <property type="match status" value="2"/>
</dbReference>
<dbReference type="SUPFAM" id="SSF52540">
    <property type="entry name" value="P-loop containing nucleoside triphosphate hydrolases"/>
    <property type="match status" value="2"/>
</dbReference>
<feature type="transmembrane region" description="Helical" evidence="12">
    <location>
        <begin position="801"/>
        <end position="820"/>
    </location>
</feature>
<dbReference type="InterPro" id="IPR011527">
    <property type="entry name" value="ABC1_TM_dom"/>
</dbReference>
<evidence type="ECO:0000256" key="2">
    <source>
        <dbReference type="ARBA" id="ARBA00022448"/>
    </source>
</evidence>
<dbReference type="PANTHER" id="PTHR24221">
    <property type="entry name" value="ATP-BINDING CASSETTE SUB-FAMILY B"/>
    <property type="match status" value="1"/>
</dbReference>
<dbReference type="Gene3D" id="3.40.50.300">
    <property type="entry name" value="P-loop containing nucleotide triphosphate hydrolases"/>
    <property type="match status" value="2"/>
</dbReference>
<feature type="transmembrane region" description="Helical" evidence="12">
    <location>
        <begin position="281"/>
        <end position="307"/>
    </location>
</feature>
<dbReference type="InterPro" id="IPR003439">
    <property type="entry name" value="ABC_transporter-like_ATP-bd"/>
</dbReference>
<feature type="transmembrane region" description="Helical" evidence="12">
    <location>
        <begin position="126"/>
        <end position="151"/>
    </location>
</feature>
<dbReference type="GO" id="GO:0005886">
    <property type="term" value="C:plasma membrane"/>
    <property type="evidence" value="ECO:0007669"/>
    <property type="project" value="UniProtKB-SubCell"/>
</dbReference>
<evidence type="ECO:0000256" key="11">
    <source>
        <dbReference type="SAM" id="MobiDB-lite"/>
    </source>
</evidence>
<name>M4ZQG9_9ACTN</name>
<evidence type="ECO:0000313" key="14">
    <source>
        <dbReference type="EMBL" id="BAM98972.1"/>
    </source>
</evidence>
<evidence type="ECO:0000256" key="5">
    <source>
        <dbReference type="ARBA" id="ARBA00022692"/>
    </source>
</evidence>
<evidence type="ECO:0000256" key="8">
    <source>
        <dbReference type="ARBA" id="ARBA00022989"/>
    </source>
</evidence>
<dbReference type="EMBL" id="AB746937">
    <property type="protein sequence ID" value="BAM98972.1"/>
    <property type="molecule type" value="Genomic_DNA"/>
</dbReference>
<keyword evidence="5 12" id="KW-0812">Transmembrane</keyword>
<feature type="transmembrane region" description="Helical" evidence="12">
    <location>
        <begin position="878"/>
        <end position="900"/>
    </location>
</feature>
<dbReference type="InterPro" id="IPR039421">
    <property type="entry name" value="Type_1_exporter"/>
</dbReference>
<dbReference type="FunFam" id="3.40.50.300:FF:000221">
    <property type="entry name" value="Multidrug ABC transporter ATP-binding protein"/>
    <property type="match status" value="1"/>
</dbReference>
<dbReference type="SUPFAM" id="SSF90123">
    <property type="entry name" value="ABC transporter transmembrane region"/>
    <property type="match status" value="2"/>
</dbReference>
<feature type="region of interest" description="Disordered" evidence="11">
    <location>
        <begin position="573"/>
        <end position="616"/>
    </location>
</feature>
<evidence type="ECO:0000259" key="13">
    <source>
        <dbReference type="SMART" id="SM00382"/>
    </source>
</evidence>
<dbReference type="InterPro" id="IPR017871">
    <property type="entry name" value="ABC_transporter-like_CS"/>
</dbReference>
<feature type="domain" description="AAA+ ATPase" evidence="13">
    <location>
        <begin position="1001"/>
        <end position="1187"/>
    </location>
</feature>
<feature type="domain" description="AAA+ ATPase" evidence="13">
    <location>
        <begin position="368"/>
        <end position="551"/>
    </location>
</feature>
<keyword evidence="8 12" id="KW-1133">Transmembrane helix</keyword>
<dbReference type="AlphaFoldDB" id="M4ZQG9"/>
<comment type="subcellular location">
    <subcellularLocation>
        <location evidence="1">Cell inner membrane</location>
        <topology evidence="1">Multi-pass membrane protein</topology>
    </subcellularLocation>
</comment>
<feature type="transmembrane region" description="Helical" evidence="12">
    <location>
        <begin position="657"/>
        <end position="680"/>
    </location>
</feature>
<evidence type="ECO:0000256" key="6">
    <source>
        <dbReference type="ARBA" id="ARBA00022741"/>
    </source>
</evidence>
<feature type="transmembrane region" description="Helical" evidence="12">
    <location>
        <begin position="246"/>
        <end position="269"/>
    </location>
</feature>
<evidence type="ECO:0000256" key="1">
    <source>
        <dbReference type="ARBA" id="ARBA00004429"/>
    </source>
</evidence>